<dbReference type="AlphaFoldDB" id="A0A6A4HSB6"/>
<keyword evidence="2" id="KW-1185">Reference proteome</keyword>
<sequence>MVLLSVIAFRYMEENTGTGSAVLFASRESNVDNGVGAVSDLGHWSSRGGGDWRTALKSSSMNVKMGTRLIERVLKKGKKSQAWHSNSRAIPELLKLFQVLIPEAGESSELVLDQRVPQVKVSNSGHYKIQMVKFMCQIIKEEPENSTVKAKEKKNTNYSVIHTMAKYEFES</sequence>
<protein>
    <submittedName>
        <fullName evidence="1">Uncharacterized protein</fullName>
    </submittedName>
</protein>
<proteinExistence type="predicted"/>
<reference evidence="1" key="1">
    <citation type="journal article" date="2019" name="Environ. Microbiol.">
        <title>Fungal ecological strategies reflected in gene transcription - a case study of two litter decomposers.</title>
        <authorList>
            <person name="Barbi F."/>
            <person name="Kohler A."/>
            <person name="Barry K."/>
            <person name="Baskaran P."/>
            <person name="Daum C."/>
            <person name="Fauchery L."/>
            <person name="Ihrmark K."/>
            <person name="Kuo A."/>
            <person name="LaButti K."/>
            <person name="Lipzen A."/>
            <person name="Morin E."/>
            <person name="Grigoriev I.V."/>
            <person name="Henrissat B."/>
            <person name="Lindahl B."/>
            <person name="Martin F."/>
        </authorList>
    </citation>
    <scope>NUCLEOTIDE SEQUENCE</scope>
    <source>
        <strain evidence="1">JB14</strain>
    </source>
</reference>
<gene>
    <name evidence="1" type="ORF">BT96DRAFT_937990</name>
</gene>
<dbReference type="EMBL" id="ML769447">
    <property type="protein sequence ID" value="KAE9401279.1"/>
    <property type="molecule type" value="Genomic_DNA"/>
</dbReference>
<evidence type="ECO:0000313" key="2">
    <source>
        <dbReference type="Proteomes" id="UP000799118"/>
    </source>
</evidence>
<organism evidence="1 2">
    <name type="scientific">Gymnopus androsaceus JB14</name>
    <dbReference type="NCBI Taxonomy" id="1447944"/>
    <lineage>
        <taxon>Eukaryota</taxon>
        <taxon>Fungi</taxon>
        <taxon>Dikarya</taxon>
        <taxon>Basidiomycota</taxon>
        <taxon>Agaricomycotina</taxon>
        <taxon>Agaricomycetes</taxon>
        <taxon>Agaricomycetidae</taxon>
        <taxon>Agaricales</taxon>
        <taxon>Marasmiineae</taxon>
        <taxon>Omphalotaceae</taxon>
        <taxon>Gymnopus</taxon>
    </lineage>
</organism>
<evidence type="ECO:0000313" key="1">
    <source>
        <dbReference type="EMBL" id="KAE9401279.1"/>
    </source>
</evidence>
<dbReference type="Proteomes" id="UP000799118">
    <property type="component" value="Unassembled WGS sequence"/>
</dbReference>
<name>A0A6A4HSB6_9AGAR</name>
<accession>A0A6A4HSB6</accession>